<proteinExistence type="predicted"/>
<dbReference type="Proteomes" id="UP000095094">
    <property type="component" value="Unassembled WGS sequence"/>
</dbReference>
<dbReference type="SUPFAM" id="SSF63520">
    <property type="entry name" value="PTS-regulatory domain, PRD"/>
    <property type="match status" value="2"/>
</dbReference>
<dbReference type="Pfam" id="PF00359">
    <property type="entry name" value="PTS_EIIA_2"/>
    <property type="match status" value="1"/>
</dbReference>
<dbReference type="InterPro" id="IPR002178">
    <property type="entry name" value="PTS_EIIA_type-2_dom"/>
</dbReference>
<dbReference type="PANTHER" id="PTHR30185">
    <property type="entry name" value="CRYPTIC BETA-GLUCOSIDE BGL OPERON ANTITERMINATOR"/>
    <property type="match status" value="1"/>
</dbReference>
<dbReference type="AlphaFoldDB" id="A0A1E5GKF8"/>
<accession>A0A1E5GKF8</accession>
<dbReference type="InterPro" id="IPR036634">
    <property type="entry name" value="PRD_sf"/>
</dbReference>
<dbReference type="Gene3D" id="3.40.930.10">
    <property type="entry name" value="Mannitol-specific EII, Chain A"/>
    <property type="match status" value="1"/>
</dbReference>
<dbReference type="InterPro" id="IPR036388">
    <property type="entry name" value="WH-like_DNA-bd_sf"/>
</dbReference>
<dbReference type="InterPro" id="IPR016152">
    <property type="entry name" value="PTrfase/Anion_transptr"/>
</dbReference>
<dbReference type="EMBL" id="MIJY01000023">
    <property type="protein sequence ID" value="OEG13159.1"/>
    <property type="molecule type" value="Genomic_DNA"/>
</dbReference>
<dbReference type="Gene3D" id="1.10.10.10">
    <property type="entry name" value="Winged helix-like DNA-binding domain superfamily/Winged helix DNA-binding domain"/>
    <property type="match status" value="1"/>
</dbReference>
<name>A0A1E5GKF8_9ENTE</name>
<evidence type="ECO:0000313" key="4">
    <source>
        <dbReference type="EMBL" id="OEG13159.1"/>
    </source>
</evidence>
<dbReference type="Gene3D" id="1.10.1790.10">
    <property type="entry name" value="PRD domain"/>
    <property type="match status" value="2"/>
</dbReference>
<protein>
    <submittedName>
        <fullName evidence="4">Uncharacterized protein</fullName>
    </submittedName>
</protein>
<dbReference type="Pfam" id="PF08279">
    <property type="entry name" value="HTH_11"/>
    <property type="match status" value="1"/>
</dbReference>
<gene>
    <name evidence="4" type="ORF">BCR25_05135</name>
</gene>
<dbReference type="GO" id="GO:0006355">
    <property type="term" value="P:regulation of DNA-templated transcription"/>
    <property type="evidence" value="ECO:0007669"/>
    <property type="project" value="InterPro"/>
</dbReference>
<dbReference type="PROSITE" id="PS51372">
    <property type="entry name" value="PRD_2"/>
    <property type="match status" value="2"/>
</dbReference>
<dbReference type="InterPro" id="IPR050661">
    <property type="entry name" value="BglG_antiterminators"/>
</dbReference>
<dbReference type="Pfam" id="PF00874">
    <property type="entry name" value="PRD"/>
    <property type="match status" value="2"/>
</dbReference>
<organism evidence="4 5">
    <name type="scientific">Enterococcus termitis</name>
    <dbReference type="NCBI Taxonomy" id="332950"/>
    <lineage>
        <taxon>Bacteria</taxon>
        <taxon>Bacillati</taxon>
        <taxon>Bacillota</taxon>
        <taxon>Bacilli</taxon>
        <taxon>Lactobacillales</taxon>
        <taxon>Enterococcaceae</taxon>
        <taxon>Enterococcus</taxon>
    </lineage>
</organism>
<dbReference type="OrthoDB" id="3710983at2"/>
<dbReference type="InterPro" id="IPR013196">
    <property type="entry name" value="HTH_11"/>
</dbReference>
<sequence>MPLNKKEAELIRLLVQHQDWLSAIFLAEALSTSTRTIRNYVTRINQHTKTELINSSRQGYKLKKDVRIEDILSQNNTELNTPKERMNYLMNLLIQYREVDYFEVAETLFVSIPTIEKDTLRLRKKISKYQLKVIKNGHFLSMKGAEENFRKLTSDMLQDEAMHNFQSLDHIQTIFPTIDIDVLQTIVVDRLSSRNLYVNGYAINSLLLHIAIAIDRLVHHQRSDIENISEIFSEEQLEHQIALEIGKDIHQAFSIEMDLYEINNLTLLLMTKISSANEDFLKSYMDTGIYSFIATTMNTVAEKYFIPHTSDDLVLNLTLHVSNLISRAKRGKQVRNPLSEEIKQSYAFIYEVAVFIAKQIQKQMSISISDDEITFIALHIGSYFEEKFETENKLSCIIYTPEYYDMHKRLVYKISDTFKPSMNILAAFYRLDGHSIDEMKKVDLVLTTIELKEIPHAIQISPFLSRKDSEIVQQALNRAKQQKLINNLRESIQTYLTPERFERNIYLNSESSYIDYLAAKLVASKHIEPAFIELIKEREKMSATSFNNSVALPHAIEMSANKTGISIILNDRPIQWGSHYVQVIIMIVMNQGDMKKFRQLFDFMIDTFSNQEKLRRLLKVGSYEEFIEELFFE</sequence>
<keyword evidence="1" id="KW-0677">Repeat</keyword>
<feature type="domain" description="PRD" evidence="3">
    <location>
        <begin position="284"/>
        <end position="390"/>
    </location>
</feature>
<dbReference type="PANTHER" id="PTHR30185:SF12">
    <property type="entry name" value="TRANSCRIPTIONAL REGULATOR MANR"/>
    <property type="match status" value="1"/>
</dbReference>
<evidence type="ECO:0000259" key="2">
    <source>
        <dbReference type="PROSITE" id="PS51094"/>
    </source>
</evidence>
<reference evidence="5" key="1">
    <citation type="submission" date="2016-09" db="EMBL/GenBank/DDBJ databases">
        <authorList>
            <person name="Gulvik C.A."/>
        </authorList>
    </citation>
    <scope>NUCLEOTIDE SEQUENCE [LARGE SCALE GENOMIC DNA]</scope>
    <source>
        <strain evidence="5">LMG 8895</strain>
    </source>
</reference>
<evidence type="ECO:0000259" key="3">
    <source>
        <dbReference type="PROSITE" id="PS51372"/>
    </source>
</evidence>
<feature type="domain" description="PTS EIIA type-2" evidence="2">
    <location>
        <begin position="494"/>
        <end position="633"/>
    </location>
</feature>
<dbReference type="PROSITE" id="PS51094">
    <property type="entry name" value="PTS_EIIA_TYPE_2"/>
    <property type="match status" value="1"/>
</dbReference>
<dbReference type="InterPro" id="IPR011608">
    <property type="entry name" value="PRD"/>
</dbReference>
<evidence type="ECO:0000313" key="5">
    <source>
        <dbReference type="Proteomes" id="UP000095094"/>
    </source>
</evidence>
<keyword evidence="5" id="KW-1185">Reference proteome</keyword>
<evidence type="ECO:0000256" key="1">
    <source>
        <dbReference type="ARBA" id="ARBA00022737"/>
    </source>
</evidence>
<comment type="caution">
    <text evidence="4">The sequence shown here is derived from an EMBL/GenBank/DDBJ whole genome shotgun (WGS) entry which is preliminary data.</text>
</comment>
<feature type="domain" description="PRD" evidence="3">
    <location>
        <begin position="174"/>
        <end position="279"/>
    </location>
</feature>
<dbReference type="SUPFAM" id="SSF55804">
    <property type="entry name" value="Phoshotransferase/anion transport protein"/>
    <property type="match status" value="1"/>
</dbReference>